<dbReference type="Proteomes" id="UP000219494">
    <property type="component" value="Unassembled WGS sequence"/>
</dbReference>
<dbReference type="OrthoDB" id="7522752at2"/>
<evidence type="ECO:0000313" key="5">
    <source>
        <dbReference type="Proteomes" id="UP000219494"/>
    </source>
</evidence>
<feature type="transmembrane region" description="Helical" evidence="2">
    <location>
        <begin position="28"/>
        <end position="48"/>
    </location>
</feature>
<sequence>MSKATTPSSEQPRGFLSRLLHDVRANTMIVMTAALIPLIGMVGGGLDISRMYILKTRLQHACDAGALAGRRAMGGGTWSYSNYYPRTQANLFFDANFDEGSFASHDLKREFTENAGKVSGKVSAEIPMTLMRVFGLKTDNIAVECDAEMRLPNTDVMFVLDTTGSMADAQPGDTVNKMSALKTAVKCFYEIVARLDTNANCTTGTPGGGTGGQVQIRFGFVPYATNVNVGYLLKPEWFADSWDYQTRAPVDVPGEWKPDRQEERSRQPISQTGVPQNMCNNQTAAAYGYNSQTGYTSVDAENRYYEKTEVNVTSWNSANGGTCSGNRITTRYYEKLEKTYQQWKYAKLPVTVSLLKSGSTWNRDFKWKVNNNFTDKTIRWDGCVEERETTRDTNYDPIPSGAKDLDIDSIPVPGDRSTQWGMVLPDLIFTRAQTSGGGGNIGNWTMAEQITSTNYNNTSVYSCPVEARKMQEWPVASAFTSYVDQLNPSGNTYHDIGLIWGARLLSPTGLFRDENEFTPKGAEIERHLIFMTDGDACTENYNYTSYGVEWFDRRRTNQNTVPTDGCTTNTPTLTQQVNKRTEGLCTAIKNKNITLWVIAFGNLAATTEKRLSDCATPGRYFKATSSAALQQTFKNIADQISMLRLTN</sequence>
<gene>
    <name evidence="4" type="ORF">SAMN06297144_2703</name>
</gene>
<dbReference type="AlphaFoldDB" id="A0A285R0E4"/>
<keyword evidence="2" id="KW-1133">Transmembrane helix</keyword>
<dbReference type="Pfam" id="PF13400">
    <property type="entry name" value="Tad"/>
    <property type="match status" value="1"/>
</dbReference>
<protein>
    <submittedName>
        <fullName evidence="4">Flp pilus-assembly TadE/G-like</fullName>
    </submittedName>
</protein>
<keyword evidence="5" id="KW-1185">Reference proteome</keyword>
<reference evidence="4 5" key="1">
    <citation type="submission" date="2017-07" db="EMBL/GenBank/DDBJ databases">
        <authorList>
            <person name="Sun Z.S."/>
            <person name="Albrecht U."/>
            <person name="Echele G."/>
            <person name="Lee C.C."/>
        </authorList>
    </citation>
    <scope>NUCLEOTIDE SEQUENCE [LARGE SCALE GENOMIC DNA]</scope>
    <source>
        <strain evidence="4 5">CGMCC 1.12672</strain>
    </source>
</reference>
<dbReference type="RefSeq" id="WP_097064555.1">
    <property type="nucleotide sequence ID" value="NZ_OBMI01000003.1"/>
</dbReference>
<feature type="compositionally biased region" description="Polar residues" evidence="1">
    <location>
        <begin position="267"/>
        <end position="277"/>
    </location>
</feature>
<accession>A0A285R0E4</accession>
<keyword evidence="2" id="KW-0812">Transmembrane</keyword>
<dbReference type="Gene3D" id="3.40.50.410">
    <property type="entry name" value="von Willebrand factor, type A domain"/>
    <property type="match status" value="2"/>
</dbReference>
<evidence type="ECO:0000259" key="3">
    <source>
        <dbReference type="Pfam" id="PF13400"/>
    </source>
</evidence>
<keyword evidence="2" id="KW-0472">Membrane</keyword>
<dbReference type="InterPro" id="IPR028087">
    <property type="entry name" value="Tad_N"/>
</dbReference>
<dbReference type="EMBL" id="OBMI01000003">
    <property type="protein sequence ID" value="SOB87571.1"/>
    <property type="molecule type" value="Genomic_DNA"/>
</dbReference>
<feature type="region of interest" description="Disordered" evidence="1">
    <location>
        <begin position="390"/>
        <end position="409"/>
    </location>
</feature>
<evidence type="ECO:0000256" key="2">
    <source>
        <dbReference type="SAM" id="Phobius"/>
    </source>
</evidence>
<evidence type="ECO:0000256" key="1">
    <source>
        <dbReference type="SAM" id="MobiDB-lite"/>
    </source>
</evidence>
<organism evidence="4 5">
    <name type="scientific">Sphingomonas guangdongensis</name>
    <dbReference type="NCBI Taxonomy" id="1141890"/>
    <lineage>
        <taxon>Bacteria</taxon>
        <taxon>Pseudomonadati</taxon>
        <taxon>Pseudomonadota</taxon>
        <taxon>Alphaproteobacteria</taxon>
        <taxon>Sphingomonadales</taxon>
        <taxon>Sphingomonadaceae</taxon>
        <taxon>Sphingomonas</taxon>
    </lineage>
</organism>
<dbReference type="SUPFAM" id="SSF53300">
    <property type="entry name" value="vWA-like"/>
    <property type="match status" value="1"/>
</dbReference>
<feature type="region of interest" description="Disordered" evidence="1">
    <location>
        <begin position="253"/>
        <end position="277"/>
    </location>
</feature>
<evidence type="ECO:0000313" key="4">
    <source>
        <dbReference type="EMBL" id="SOB87571.1"/>
    </source>
</evidence>
<dbReference type="InterPro" id="IPR036465">
    <property type="entry name" value="vWFA_dom_sf"/>
</dbReference>
<proteinExistence type="predicted"/>
<feature type="compositionally biased region" description="Basic and acidic residues" evidence="1">
    <location>
        <begin position="254"/>
        <end position="266"/>
    </location>
</feature>
<name>A0A285R0E4_9SPHN</name>
<feature type="domain" description="Putative Flp pilus-assembly TadG-like N-terminal" evidence="3">
    <location>
        <begin position="28"/>
        <end position="69"/>
    </location>
</feature>